<proteinExistence type="predicted"/>
<evidence type="ECO:0000313" key="3">
    <source>
        <dbReference type="Proteomes" id="UP000095552"/>
    </source>
</evidence>
<evidence type="ECO:0000313" key="2">
    <source>
        <dbReference type="EMBL" id="OEK06247.1"/>
    </source>
</evidence>
<accession>A0A1E5T4N8</accession>
<dbReference type="Proteomes" id="UP000095552">
    <property type="component" value="Unassembled WGS sequence"/>
</dbReference>
<dbReference type="OrthoDB" id="7554093at2"/>
<gene>
    <name evidence="2" type="ORF">BFP71_00805</name>
</gene>
<feature type="chain" id="PRO_5009185966" evidence="1">
    <location>
        <begin position="23"/>
        <end position="177"/>
    </location>
</feature>
<comment type="caution">
    <text evidence="2">The sequence shown here is derived from an EMBL/GenBank/DDBJ whole genome shotgun (WGS) entry which is preliminary data.</text>
</comment>
<feature type="signal peptide" evidence="1">
    <location>
        <begin position="1"/>
        <end position="22"/>
    </location>
</feature>
<dbReference type="RefSeq" id="WP_069833559.1">
    <property type="nucleotide sequence ID" value="NZ_MDGQ01000003.1"/>
</dbReference>
<keyword evidence="1" id="KW-0732">Signal</keyword>
<name>A0A1E5T4N8_9BACT</name>
<keyword evidence="3" id="KW-1185">Reference proteome</keyword>
<sequence length="177" mass="19918">MRFKVLLITSIVLFGFCNSLWAQHKGTYQVVYEADKEGNRISGSLGELLEYVRNGNLVRVGWELGKKGPGQNVIEHWTDAGFITIVKGHVFAQISSIYAQGTSAPSIEIPFVRISDEPDGWVSVIATTGVMHQKFKRTQEMVDAFKRMGLTDKEVDEQFKKQEQSKVPTKWAVLIGR</sequence>
<organism evidence="2 3">
    <name type="scientific">Roseivirga misakiensis</name>
    <dbReference type="NCBI Taxonomy" id="1563681"/>
    <lineage>
        <taxon>Bacteria</taxon>
        <taxon>Pseudomonadati</taxon>
        <taxon>Bacteroidota</taxon>
        <taxon>Cytophagia</taxon>
        <taxon>Cytophagales</taxon>
        <taxon>Roseivirgaceae</taxon>
        <taxon>Roseivirga</taxon>
    </lineage>
</organism>
<reference evidence="2 3" key="1">
    <citation type="submission" date="2016-08" db="EMBL/GenBank/DDBJ databases">
        <title>Draft genome of Fabibacter sp. strain SK-8.</title>
        <authorList>
            <person name="Wong S.-K."/>
            <person name="Hamasaki K."/>
            <person name="Yoshizawa S."/>
        </authorList>
    </citation>
    <scope>NUCLEOTIDE SEQUENCE [LARGE SCALE GENOMIC DNA]</scope>
    <source>
        <strain evidence="2 3">SK-8</strain>
    </source>
</reference>
<dbReference type="EMBL" id="MDGQ01000003">
    <property type="protein sequence ID" value="OEK06247.1"/>
    <property type="molecule type" value="Genomic_DNA"/>
</dbReference>
<evidence type="ECO:0000256" key="1">
    <source>
        <dbReference type="SAM" id="SignalP"/>
    </source>
</evidence>
<protein>
    <submittedName>
        <fullName evidence="2">Uncharacterized protein</fullName>
    </submittedName>
</protein>
<dbReference type="AlphaFoldDB" id="A0A1E5T4N8"/>